<organism evidence="2 3">
    <name type="scientific">Emticicia aquatilis</name>
    <dbReference type="NCBI Taxonomy" id="1537369"/>
    <lineage>
        <taxon>Bacteria</taxon>
        <taxon>Pseudomonadati</taxon>
        <taxon>Bacteroidota</taxon>
        <taxon>Cytophagia</taxon>
        <taxon>Cytophagales</taxon>
        <taxon>Leadbetterellaceae</taxon>
        <taxon>Emticicia</taxon>
    </lineage>
</organism>
<protein>
    <submittedName>
        <fullName evidence="2">Glyoxalase</fullName>
    </submittedName>
</protein>
<dbReference type="PANTHER" id="PTHR36503">
    <property type="entry name" value="BLR2520 PROTEIN"/>
    <property type="match status" value="1"/>
</dbReference>
<evidence type="ECO:0000313" key="3">
    <source>
        <dbReference type="Proteomes" id="UP000609064"/>
    </source>
</evidence>
<feature type="domain" description="Glyoxalase/Bleomycin resistance-like N-terminal" evidence="1">
    <location>
        <begin position="4"/>
        <end position="35"/>
    </location>
</feature>
<reference evidence="2" key="2">
    <citation type="submission" date="2020-09" db="EMBL/GenBank/DDBJ databases">
        <authorList>
            <person name="Sun Q."/>
            <person name="Zhou Y."/>
        </authorList>
    </citation>
    <scope>NUCLEOTIDE SEQUENCE</scope>
    <source>
        <strain evidence="2">CGMCC 1.15958</strain>
    </source>
</reference>
<keyword evidence="3" id="KW-1185">Reference proteome</keyword>
<dbReference type="PANTHER" id="PTHR36503:SF2">
    <property type="entry name" value="BLR2408 PROTEIN"/>
    <property type="match status" value="1"/>
</dbReference>
<dbReference type="EMBL" id="BMKK01000017">
    <property type="protein sequence ID" value="GGD80906.1"/>
    <property type="molecule type" value="Genomic_DNA"/>
</dbReference>
<dbReference type="SUPFAM" id="SSF54593">
    <property type="entry name" value="Glyoxalase/Bleomycin resistance protein/Dihydroxybiphenyl dioxygenase"/>
    <property type="match status" value="1"/>
</dbReference>
<dbReference type="InterPro" id="IPR029068">
    <property type="entry name" value="Glyas_Bleomycin-R_OHBP_Dase"/>
</dbReference>
<dbReference type="InterPro" id="IPR053863">
    <property type="entry name" value="Glyoxy/Ble-like_N"/>
</dbReference>
<gene>
    <name evidence="2" type="ORF">GCM10011514_51300</name>
</gene>
<dbReference type="Pfam" id="PF22677">
    <property type="entry name" value="Ble-like_N"/>
    <property type="match status" value="1"/>
</dbReference>
<name>A0A917DZ65_9BACT</name>
<evidence type="ECO:0000259" key="1">
    <source>
        <dbReference type="Pfam" id="PF22677"/>
    </source>
</evidence>
<dbReference type="RefSeq" id="WP_188770935.1">
    <property type="nucleotide sequence ID" value="NZ_BMKK01000017.1"/>
</dbReference>
<sequence>MKQIFINLPVKDVEASMAFYTQLGFKVNPLFTFDDQKCMVWSEQIYVMLQTLKMAESGNKKNLTDPKKNTIATFTLPVESLDKVNEIIENGLKAGGTEPTPMIDEGFMQVRNLEDLDGHIWGIIYLDIDKFKEMTNKKTE</sequence>
<dbReference type="AlphaFoldDB" id="A0A917DZ65"/>
<dbReference type="Gene3D" id="3.10.180.10">
    <property type="entry name" value="2,3-Dihydroxybiphenyl 1,2-Dioxygenase, domain 1"/>
    <property type="match status" value="1"/>
</dbReference>
<evidence type="ECO:0000313" key="2">
    <source>
        <dbReference type="EMBL" id="GGD80906.1"/>
    </source>
</evidence>
<proteinExistence type="predicted"/>
<accession>A0A917DZ65</accession>
<reference evidence="2" key="1">
    <citation type="journal article" date="2014" name="Int. J. Syst. Evol. Microbiol.">
        <title>Complete genome sequence of Corynebacterium casei LMG S-19264T (=DSM 44701T), isolated from a smear-ripened cheese.</title>
        <authorList>
            <consortium name="US DOE Joint Genome Institute (JGI-PGF)"/>
            <person name="Walter F."/>
            <person name="Albersmeier A."/>
            <person name="Kalinowski J."/>
            <person name="Ruckert C."/>
        </authorList>
    </citation>
    <scope>NUCLEOTIDE SEQUENCE</scope>
    <source>
        <strain evidence="2">CGMCC 1.15958</strain>
    </source>
</reference>
<dbReference type="Proteomes" id="UP000609064">
    <property type="component" value="Unassembled WGS sequence"/>
</dbReference>
<comment type="caution">
    <text evidence="2">The sequence shown here is derived from an EMBL/GenBank/DDBJ whole genome shotgun (WGS) entry which is preliminary data.</text>
</comment>